<gene>
    <name evidence="2" type="ORF">SAMN06296058_1590</name>
</gene>
<name>A0A1T5KDG6_9GAMM</name>
<protein>
    <recommendedName>
        <fullName evidence="1">Antitoxin VbhA domain-containing protein</fullName>
    </recommendedName>
</protein>
<dbReference type="AlphaFoldDB" id="A0A1T5KDG6"/>
<dbReference type="EMBL" id="FUZV01000001">
    <property type="protein sequence ID" value="SKC61485.1"/>
    <property type="molecule type" value="Genomic_DNA"/>
</dbReference>
<dbReference type="STRING" id="428993.SAMN06296058_1590"/>
<sequence length="65" mass="7287">MIDRTKNDALEEAIASVRLSGLTVSDEHIFLLQRVASGELSFTEAKKLVIDSVQRSHEADSDEKW</sequence>
<dbReference type="Gene3D" id="1.10.8.1050">
    <property type="entry name" value="Antitoxin VbhA-like"/>
    <property type="match status" value="1"/>
</dbReference>
<dbReference type="InterPro" id="IPR041535">
    <property type="entry name" value="VbhA"/>
</dbReference>
<dbReference type="Pfam" id="PF18495">
    <property type="entry name" value="VbhA"/>
    <property type="match status" value="1"/>
</dbReference>
<reference evidence="2 3" key="1">
    <citation type="submission" date="2017-02" db="EMBL/GenBank/DDBJ databases">
        <authorList>
            <person name="Peterson S.W."/>
        </authorList>
    </citation>
    <scope>NUCLEOTIDE SEQUENCE [LARGE SCALE GENOMIC DNA]</scope>
    <source>
        <strain evidence="2 3">P15</strain>
    </source>
</reference>
<evidence type="ECO:0000259" key="1">
    <source>
        <dbReference type="Pfam" id="PF18495"/>
    </source>
</evidence>
<dbReference type="Proteomes" id="UP000190341">
    <property type="component" value="Unassembled WGS sequence"/>
</dbReference>
<keyword evidence="3" id="KW-1185">Reference proteome</keyword>
<feature type="domain" description="Antitoxin VbhA" evidence="1">
    <location>
        <begin position="9"/>
        <end position="49"/>
    </location>
</feature>
<evidence type="ECO:0000313" key="2">
    <source>
        <dbReference type="EMBL" id="SKC61485.1"/>
    </source>
</evidence>
<organism evidence="2 3">
    <name type="scientific">Pseudoxanthomonas indica</name>
    <dbReference type="NCBI Taxonomy" id="428993"/>
    <lineage>
        <taxon>Bacteria</taxon>
        <taxon>Pseudomonadati</taxon>
        <taxon>Pseudomonadota</taxon>
        <taxon>Gammaproteobacteria</taxon>
        <taxon>Lysobacterales</taxon>
        <taxon>Lysobacteraceae</taxon>
        <taxon>Pseudoxanthomonas</taxon>
    </lineage>
</organism>
<evidence type="ECO:0000313" key="3">
    <source>
        <dbReference type="Proteomes" id="UP000190341"/>
    </source>
</evidence>
<dbReference type="RefSeq" id="WP_079723880.1">
    <property type="nucleotide sequence ID" value="NZ_BMCL01000002.1"/>
</dbReference>
<dbReference type="InterPro" id="IPR043038">
    <property type="entry name" value="VbhA_sf"/>
</dbReference>
<dbReference type="CDD" id="cd11586">
    <property type="entry name" value="VbhA_like"/>
    <property type="match status" value="1"/>
</dbReference>
<dbReference type="InterPro" id="IPR033788">
    <property type="entry name" value="VbhA-like"/>
</dbReference>
<accession>A0A1T5KDG6</accession>
<proteinExistence type="predicted"/>